<evidence type="ECO:0008006" key="4">
    <source>
        <dbReference type="Google" id="ProtNLM"/>
    </source>
</evidence>
<reference evidence="2 3" key="1">
    <citation type="journal article" date="2019" name="PLoS Biol.">
        <title>Sex chromosomes control vertical transmission of feminizing Wolbachia symbionts in an isopod.</title>
        <authorList>
            <person name="Becking T."/>
            <person name="Chebbi M.A."/>
            <person name="Giraud I."/>
            <person name="Moumen B."/>
            <person name="Laverre T."/>
            <person name="Caubet Y."/>
            <person name="Peccoud J."/>
            <person name="Gilbert C."/>
            <person name="Cordaux R."/>
        </authorList>
    </citation>
    <scope>NUCLEOTIDE SEQUENCE [LARGE SCALE GENOMIC DNA]</scope>
    <source>
        <strain evidence="2">ANa2</strain>
        <tissue evidence="2">Whole body excluding digestive tract and cuticle</tissue>
    </source>
</reference>
<name>A0A5N5SPK0_9CRUS</name>
<accession>A0A5N5SPK0</accession>
<proteinExistence type="predicted"/>
<protein>
    <recommendedName>
        <fullName evidence="4">Saposin B-type domain-containing protein</fullName>
    </recommendedName>
</protein>
<dbReference type="AlphaFoldDB" id="A0A5N5SPK0"/>
<gene>
    <name evidence="2" type="ORF">Anas_06998</name>
</gene>
<dbReference type="EMBL" id="SEYY01021920">
    <property type="protein sequence ID" value="KAB7495956.1"/>
    <property type="molecule type" value="Genomic_DNA"/>
</dbReference>
<sequence length="132" mass="15065">MKPLFCVLSLVLFLTNTSFGQDECNGANEARVRTFLKNLPKQWTSKTVKKQDIYDFICSETLVTAIIDCLERADLCSQVEGLGPFVDEIYARIDDGNNCPTCDPQLMDMIRDSVRTVQKRFPKQYIRGLSLF</sequence>
<keyword evidence="1" id="KW-0732">Signal</keyword>
<comment type="caution">
    <text evidence="2">The sequence shown here is derived from an EMBL/GenBank/DDBJ whole genome shotgun (WGS) entry which is preliminary data.</text>
</comment>
<evidence type="ECO:0000313" key="2">
    <source>
        <dbReference type="EMBL" id="KAB7495956.1"/>
    </source>
</evidence>
<organism evidence="2 3">
    <name type="scientific">Armadillidium nasatum</name>
    <dbReference type="NCBI Taxonomy" id="96803"/>
    <lineage>
        <taxon>Eukaryota</taxon>
        <taxon>Metazoa</taxon>
        <taxon>Ecdysozoa</taxon>
        <taxon>Arthropoda</taxon>
        <taxon>Crustacea</taxon>
        <taxon>Multicrustacea</taxon>
        <taxon>Malacostraca</taxon>
        <taxon>Eumalacostraca</taxon>
        <taxon>Peracarida</taxon>
        <taxon>Isopoda</taxon>
        <taxon>Oniscidea</taxon>
        <taxon>Crinocheta</taxon>
        <taxon>Armadillidiidae</taxon>
        <taxon>Armadillidium</taxon>
    </lineage>
</organism>
<dbReference type="Proteomes" id="UP000326759">
    <property type="component" value="Unassembled WGS sequence"/>
</dbReference>
<evidence type="ECO:0000256" key="1">
    <source>
        <dbReference type="SAM" id="SignalP"/>
    </source>
</evidence>
<feature type="signal peptide" evidence="1">
    <location>
        <begin position="1"/>
        <end position="20"/>
    </location>
</feature>
<keyword evidence="3" id="KW-1185">Reference proteome</keyword>
<feature type="chain" id="PRO_5024402326" description="Saposin B-type domain-containing protein" evidence="1">
    <location>
        <begin position="21"/>
        <end position="132"/>
    </location>
</feature>
<dbReference type="OrthoDB" id="10270138at2759"/>
<evidence type="ECO:0000313" key="3">
    <source>
        <dbReference type="Proteomes" id="UP000326759"/>
    </source>
</evidence>